<dbReference type="Pfam" id="PF01497">
    <property type="entry name" value="Peripla_BP_2"/>
    <property type="match status" value="1"/>
</dbReference>
<dbReference type="CDD" id="cd01146">
    <property type="entry name" value="FhuD"/>
    <property type="match status" value="1"/>
</dbReference>
<accession>A0A3B0BRX1</accession>
<name>A0A3B0BRX1_9BACL</name>
<dbReference type="EMBL" id="RBAH01000021">
    <property type="protein sequence ID" value="RKN76075.1"/>
    <property type="molecule type" value="Genomic_DNA"/>
</dbReference>
<dbReference type="InterPro" id="IPR051313">
    <property type="entry name" value="Bact_iron-sidero_bind"/>
</dbReference>
<dbReference type="GO" id="GO:0003700">
    <property type="term" value="F:DNA-binding transcription factor activity"/>
    <property type="evidence" value="ECO:0007669"/>
    <property type="project" value="InterPro"/>
</dbReference>
<dbReference type="OrthoDB" id="152124at2"/>
<keyword evidence="9" id="KW-0449">Lipoprotein</keyword>
<keyword evidence="4" id="KW-0732">Signal</keyword>
<sequence length="659" mass="73947">MKLDDHLLLWNQASVKVMDIRHRSMERGEELLGYRLPANVFLYATRGNAQVRIDGVPHEAQRFHVLHGGKGACLDIAAQPSFEYYMIMYKASASFPSRQEFMRQAETGDPFRMQYGFEPHYPILLLDIAQRMAKEWSAAGLLGKFHTKSLFYQFVYEIMRQLDRQGIEPVKPDPVAQAVLFMNQHYARPITLESLVEMLDCNPRQFLRWFKSRHQTSPIDYLIRLRMAKAKDLLLRTDCTLKEIAESVGYPDSYYFSRLFKKNEGVSPTAFKEKTQKREPRPNNPSFLSTSPIAARRLRRYSVNGIDNHYQYEGEGHLPMRRRTGTSMAATLLVCFALLLSACSGGTANPNTGAGGTAGQQQNTEATAPATKPSTDKETPRVIKHAMGETTVNGTPKRVVILTNEGTEALLAVGVKPVGAVQSWIGTPWYDHIKDEMKDVTVVGDELQPNIEMIASLKPDLIIGNKVRQEKIYEQLKQIAPTVFAADLGGDWQINFKLYMEAINKKDEGDKAMAAFNKRVADVKAKLGSKAATKVSIVRFSASQVRIYQKQTFSGVLLSQLGIARPAAQDKDNFIEVMTKETIPSMDGDVMFYFVSEVAGKNDAAKVVEEWKNDPMFKNLNVAKTNKVIQVDEGIWNSAGGYKAANLLLDELAAYFGVK</sequence>
<dbReference type="InterPro" id="IPR018062">
    <property type="entry name" value="HTH_AraC-typ_CS"/>
</dbReference>
<dbReference type="AlphaFoldDB" id="A0A3B0BRX1"/>
<evidence type="ECO:0000256" key="3">
    <source>
        <dbReference type="ARBA" id="ARBA00022448"/>
    </source>
</evidence>
<dbReference type="Gene3D" id="1.10.10.60">
    <property type="entry name" value="Homeodomain-like"/>
    <property type="match status" value="2"/>
</dbReference>
<dbReference type="PROSITE" id="PS50983">
    <property type="entry name" value="FE_B12_PBP"/>
    <property type="match status" value="1"/>
</dbReference>
<dbReference type="Gene3D" id="3.40.50.1980">
    <property type="entry name" value="Nitrogenase molybdenum iron protein domain"/>
    <property type="match status" value="2"/>
</dbReference>
<dbReference type="PANTHER" id="PTHR30532:SF21">
    <property type="entry name" value="SIDEROPHORE-BINDING LIPOPROTEIN YFIY-RELATED"/>
    <property type="match status" value="1"/>
</dbReference>
<dbReference type="SUPFAM" id="SSF46689">
    <property type="entry name" value="Homeodomain-like"/>
    <property type="match status" value="2"/>
</dbReference>
<dbReference type="InterPro" id="IPR018060">
    <property type="entry name" value="HTH_AraC"/>
</dbReference>
<dbReference type="SMART" id="SM00342">
    <property type="entry name" value="HTH_ARAC"/>
    <property type="match status" value="1"/>
</dbReference>
<evidence type="ECO:0000256" key="1">
    <source>
        <dbReference type="ARBA" id="ARBA00004193"/>
    </source>
</evidence>
<keyword evidence="8" id="KW-0804">Transcription</keyword>
<keyword evidence="7" id="KW-0564">Palmitate</keyword>
<feature type="compositionally biased region" description="Basic and acidic residues" evidence="10">
    <location>
        <begin position="271"/>
        <end position="281"/>
    </location>
</feature>
<comment type="similarity">
    <text evidence="2">Belongs to the bacterial solute-binding protein 8 family.</text>
</comment>
<keyword evidence="5" id="KW-0805">Transcription regulation</keyword>
<evidence type="ECO:0000256" key="10">
    <source>
        <dbReference type="SAM" id="MobiDB-lite"/>
    </source>
</evidence>
<comment type="caution">
    <text evidence="13">The sequence shown here is derived from an EMBL/GenBank/DDBJ whole genome shotgun (WGS) entry which is preliminary data.</text>
</comment>
<evidence type="ECO:0000259" key="12">
    <source>
        <dbReference type="PROSITE" id="PS50983"/>
    </source>
</evidence>
<protein>
    <submittedName>
        <fullName evidence="13">Helix-turn-helix domain-containing protein</fullName>
    </submittedName>
</protein>
<dbReference type="PROSITE" id="PS00041">
    <property type="entry name" value="HTH_ARAC_FAMILY_1"/>
    <property type="match status" value="1"/>
</dbReference>
<evidence type="ECO:0000256" key="5">
    <source>
        <dbReference type="ARBA" id="ARBA00023015"/>
    </source>
</evidence>
<dbReference type="Pfam" id="PF12833">
    <property type="entry name" value="HTH_18"/>
    <property type="match status" value="1"/>
</dbReference>
<organism evidence="13 14">
    <name type="scientific">Paenibacillus ginsengarvi</name>
    <dbReference type="NCBI Taxonomy" id="400777"/>
    <lineage>
        <taxon>Bacteria</taxon>
        <taxon>Bacillati</taxon>
        <taxon>Bacillota</taxon>
        <taxon>Bacilli</taxon>
        <taxon>Bacillales</taxon>
        <taxon>Paenibacillaceae</taxon>
        <taxon>Paenibacillus</taxon>
    </lineage>
</organism>
<evidence type="ECO:0000256" key="2">
    <source>
        <dbReference type="ARBA" id="ARBA00008814"/>
    </source>
</evidence>
<evidence type="ECO:0000256" key="7">
    <source>
        <dbReference type="ARBA" id="ARBA00023139"/>
    </source>
</evidence>
<feature type="region of interest" description="Disordered" evidence="10">
    <location>
        <begin position="353"/>
        <end position="379"/>
    </location>
</feature>
<dbReference type="SUPFAM" id="SSF53807">
    <property type="entry name" value="Helical backbone' metal receptor"/>
    <property type="match status" value="1"/>
</dbReference>
<dbReference type="GO" id="GO:0005886">
    <property type="term" value="C:plasma membrane"/>
    <property type="evidence" value="ECO:0007669"/>
    <property type="project" value="UniProtKB-SubCell"/>
</dbReference>
<comment type="subcellular location">
    <subcellularLocation>
        <location evidence="1">Cell membrane</location>
        <topology evidence="1">Lipid-anchor</topology>
    </subcellularLocation>
</comment>
<dbReference type="InterPro" id="IPR020449">
    <property type="entry name" value="Tscrpt_reg_AraC-type_HTH"/>
</dbReference>
<evidence type="ECO:0000259" key="11">
    <source>
        <dbReference type="PROSITE" id="PS01124"/>
    </source>
</evidence>
<evidence type="ECO:0000313" key="14">
    <source>
        <dbReference type="Proteomes" id="UP000282311"/>
    </source>
</evidence>
<evidence type="ECO:0000256" key="6">
    <source>
        <dbReference type="ARBA" id="ARBA00023125"/>
    </source>
</evidence>
<feature type="domain" description="Fe/B12 periplasmic-binding" evidence="12">
    <location>
        <begin position="398"/>
        <end position="659"/>
    </location>
</feature>
<keyword evidence="14" id="KW-1185">Reference proteome</keyword>
<dbReference type="PANTHER" id="PTHR30532">
    <property type="entry name" value="IRON III DICITRATE-BINDING PERIPLASMIC PROTEIN"/>
    <property type="match status" value="1"/>
</dbReference>
<dbReference type="InterPro" id="IPR009057">
    <property type="entry name" value="Homeodomain-like_sf"/>
</dbReference>
<dbReference type="PROSITE" id="PS01124">
    <property type="entry name" value="HTH_ARAC_FAMILY_2"/>
    <property type="match status" value="1"/>
</dbReference>
<proteinExistence type="inferred from homology"/>
<dbReference type="FunFam" id="3.40.50.1980:FF:000003">
    <property type="entry name" value="Iron ABC transporter substrate-binding protein"/>
    <property type="match status" value="1"/>
</dbReference>
<dbReference type="RefSeq" id="WP_120750007.1">
    <property type="nucleotide sequence ID" value="NZ_RBAH01000021.1"/>
</dbReference>
<feature type="domain" description="HTH araC/xylS-type" evidence="11">
    <location>
        <begin position="176"/>
        <end position="274"/>
    </location>
</feature>
<feature type="compositionally biased region" description="Low complexity" evidence="10">
    <location>
        <begin position="359"/>
        <end position="368"/>
    </location>
</feature>
<evidence type="ECO:0000256" key="9">
    <source>
        <dbReference type="ARBA" id="ARBA00023288"/>
    </source>
</evidence>
<keyword evidence="6" id="KW-0238">DNA-binding</keyword>
<evidence type="ECO:0000256" key="4">
    <source>
        <dbReference type="ARBA" id="ARBA00022729"/>
    </source>
</evidence>
<dbReference type="GO" id="GO:0043565">
    <property type="term" value="F:sequence-specific DNA binding"/>
    <property type="evidence" value="ECO:0007669"/>
    <property type="project" value="InterPro"/>
</dbReference>
<evidence type="ECO:0000256" key="8">
    <source>
        <dbReference type="ARBA" id="ARBA00023163"/>
    </source>
</evidence>
<evidence type="ECO:0000313" key="13">
    <source>
        <dbReference type="EMBL" id="RKN76075.1"/>
    </source>
</evidence>
<dbReference type="GO" id="GO:0030288">
    <property type="term" value="C:outer membrane-bounded periplasmic space"/>
    <property type="evidence" value="ECO:0007669"/>
    <property type="project" value="TreeGrafter"/>
</dbReference>
<gene>
    <name evidence="13" type="ORF">D7M11_24815</name>
</gene>
<dbReference type="Proteomes" id="UP000282311">
    <property type="component" value="Unassembled WGS sequence"/>
</dbReference>
<keyword evidence="3" id="KW-0813">Transport</keyword>
<reference evidence="13 14" key="1">
    <citation type="journal article" date="2007" name="Int. J. Syst. Evol. Microbiol.">
        <title>Paenibacillus ginsengarvi sp. nov., isolated from soil from ginseng cultivation.</title>
        <authorList>
            <person name="Yoon M.H."/>
            <person name="Ten L.N."/>
            <person name="Im W.T."/>
        </authorList>
    </citation>
    <scope>NUCLEOTIDE SEQUENCE [LARGE SCALE GENOMIC DNA]</scope>
    <source>
        <strain evidence="13 14">KCTC 13059</strain>
    </source>
</reference>
<dbReference type="PRINTS" id="PR00032">
    <property type="entry name" value="HTHARAC"/>
</dbReference>
<feature type="region of interest" description="Disordered" evidence="10">
    <location>
        <begin position="267"/>
        <end position="291"/>
    </location>
</feature>
<dbReference type="GO" id="GO:1901678">
    <property type="term" value="P:iron coordination entity transport"/>
    <property type="evidence" value="ECO:0007669"/>
    <property type="project" value="UniProtKB-ARBA"/>
</dbReference>
<dbReference type="InterPro" id="IPR002491">
    <property type="entry name" value="ABC_transptr_periplasmic_BD"/>
</dbReference>